<protein>
    <submittedName>
        <fullName evidence="1">Uncharacterized protein</fullName>
    </submittedName>
</protein>
<reference evidence="1 2" key="1">
    <citation type="submission" date="2018-02" db="EMBL/GenBank/DDBJ databases">
        <title>The genomes of Aspergillus section Nigri reveals drivers in fungal speciation.</title>
        <authorList>
            <consortium name="DOE Joint Genome Institute"/>
            <person name="Vesth T.C."/>
            <person name="Nybo J."/>
            <person name="Theobald S."/>
            <person name="Brandl J."/>
            <person name="Frisvad J.C."/>
            <person name="Nielsen K.F."/>
            <person name="Lyhne E.K."/>
            <person name="Kogle M.E."/>
            <person name="Kuo A."/>
            <person name="Riley R."/>
            <person name="Clum A."/>
            <person name="Nolan M."/>
            <person name="Lipzen A."/>
            <person name="Salamov A."/>
            <person name="Henrissat B."/>
            <person name="Wiebenga A."/>
            <person name="De vries R.P."/>
            <person name="Grigoriev I.V."/>
            <person name="Mortensen U.H."/>
            <person name="Andersen M.R."/>
            <person name="Baker S.E."/>
        </authorList>
    </citation>
    <scope>NUCLEOTIDE SEQUENCE [LARGE SCALE GENOMIC DNA]</scope>
    <source>
        <strain evidence="1 2">CBS 101889</strain>
    </source>
</reference>
<dbReference type="GeneID" id="37200454"/>
<evidence type="ECO:0000313" key="1">
    <source>
        <dbReference type="EMBL" id="RAL15806.1"/>
    </source>
</evidence>
<dbReference type="OrthoDB" id="4503450at2759"/>
<sequence length="324" mass="37339">MAHQYLGGGPLGLANSTLPFSSLTILMAGINRGQRDGSSIEPRDEPSQSLRKRLNRLSIPASRYCAAPKFDDSTHWVNDKKLQEDPDTKLYGAPCNYIYGLEGRFLTAWWLPTHVFHLQPAPGEQIHVDLNVFCHDDYCFPLPAPRLGRPARDDTTYIVSSDKRLKDWGLPHEIKMLFPARLVETLIRLAFRDRYLRSRSPMLLIGKKHRCPLLRTEWVYALRSIFGSMTTPDYRVEQRQARFRIHNCVRNPAFQQSLQPSLVGLEPAWFRMEEYQPIFQDYWKALLRARSQPSRQGVSNPQDVLDHCPIDLDFQGCEAFPGDE</sequence>
<gene>
    <name evidence="1" type="ORF">BO97DRAFT_411105</name>
</gene>
<dbReference type="AlphaFoldDB" id="A0A395I7C9"/>
<name>A0A395I7C9_ASPHC</name>
<evidence type="ECO:0000313" key="2">
    <source>
        <dbReference type="Proteomes" id="UP000248961"/>
    </source>
</evidence>
<organism evidence="1 2">
    <name type="scientific">Aspergillus homomorphus (strain CBS 101889)</name>
    <dbReference type="NCBI Taxonomy" id="1450537"/>
    <lineage>
        <taxon>Eukaryota</taxon>
        <taxon>Fungi</taxon>
        <taxon>Dikarya</taxon>
        <taxon>Ascomycota</taxon>
        <taxon>Pezizomycotina</taxon>
        <taxon>Eurotiomycetes</taxon>
        <taxon>Eurotiomycetidae</taxon>
        <taxon>Eurotiales</taxon>
        <taxon>Aspergillaceae</taxon>
        <taxon>Aspergillus</taxon>
        <taxon>Aspergillus subgen. Circumdati</taxon>
    </lineage>
</organism>
<proteinExistence type="predicted"/>
<keyword evidence="2" id="KW-1185">Reference proteome</keyword>
<accession>A0A395I7C9</accession>
<dbReference type="EMBL" id="KZ824270">
    <property type="protein sequence ID" value="RAL15806.1"/>
    <property type="molecule type" value="Genomic_DNA"/>
</dbReference>
<dbReference type="RefSeq" id="XP_025554960.1">
    <property type="nucleotide sequence ID" value="XM_025696165.1"/>
</dbReference>
<dbReference type="Proteomes" id="UP000248961">
    <property type="component" value="Unassembled WGS sequence"/>
</dbReference>
<dbReference type="VEuPathDB" id="FungiDB:BO97DRAFT_411105"/>